<dbReference type="GO" id="GO:0005811">
    <property type="term" value="C:lipid droplet"/>
    <property type="evidence" value="ECO:0007669"/>
    <property type="project" value="TreeGrafter"/>
</dbReference>
<organism evidence="6 7">
    <name type="scientific">Sclerotinia nivalis</name>
    <dbReference type="NCBI Taxonomy" id="352851"/>
    <lineage>
        <taxon>Eukaryota</taxon>
        <taxon>Fungi</taxon>
        <taxon>Dikarya</taxon>
        <taxon>Ascomycota</taxon>
        <taxon>Pezizomycotina</taxon>
        <taxon>Leotiomycetes</taxon>
        <taxon>Helotiales</taxon>
        <taxon>Sclerotiniaceae</taxon>
        <taxon>Sclerotinia</taxon>
    </lineage>
</organism>
<dbReference type="OrthoDB" id="2107885at2759"/>
<evidence type="ECO:0000256" key="5">
    <source>
        <dbReference type="SAM" id="Phobius"/>
    </source>
</evidence>
<evidence type="ECO:0000256" key="1">
    <source>
        <dbReference type="ARBA" id="ARBA00004141"/>
    </source>
</evidence>
<evidence type="ECO:0000256" key="4">
    <source>
        <dbReference type="ARBA" id="ARBA00023136"/>
    </source>
</evidence>
<protein>
    <submittedName>
        <fullName evidence="6">Uncharacterized protein</fullName>
    </submittedName>
</protein>
<evidence type="ECO:0000256" key="3">
    <source>
        <dbReference type="ARBA" id="ARBA00022989"/>
    </source>
</evidence>
<comment type="caution">
    <text evidence="6">The sequence shown here is derived from an EMBL/GenBank/DDBJ whole genome shotgun (WGS) entry which is preliminary data.</text>
</comment>
<dbReference type="Proteomes" id="UP001152300">
    <property type="component" value="Unassembled WGS sequence"/>
</dbReference>
<feature type="transmembrane region" description="Helical" evidence="5">
    <location>
        <begin position="15"/>
        <end position="35"/>
    </location>
</feature>
<keyword evidence="2 5" id="KW-0812">Transmembrane</keyword>
<keyword evidence="7" id="KW-1185">Reference proteome</keyword>
<proteinExistence type="predicted"/>
<dbReference type="Pfam" id="PF07264">
    <property type="entry name" value="EI24"/>
    <property type="match status" value="1"/>
</dbReference>
<feature type="transmembrane region" description="Helical" evidence="5">
    <location>
        <begin position="164"/>
        <end position="187"/>
    </location>
</feature>
<dbReference type="AlphaFoldDB" id="A0A9X0AFR9"/>
<keyword evidence="3 5" id="KW-1133">Transmembrane helix</keyword>
<sequence length="291" mass="33047">MPNSRFDPSIAFQPIKSVVSASFLYPFKGIWYFYTDRQFYPLFGRRLIPLTITSIVVLGLLFAFTYLPQVAFLAIWHGPGAWFNAAFLVLGEGQVIIALLFEALLVDETLVDIFDATLIKEGLIDLVSPSRILRRDAPNEVKMLGKPTTSAVYSPFSFRQIAEFIIFLPLNFIPIIGTPFFLLLTGARAGPLHHWRYFKLRGLTKKERKREINSRKWKYTWFGTVALLLQLVPVLSMFFLLTSAVGSALWVVKLEEQKRLNVADRLVNNAGLPNNGEFDEEAPPPYSDDPI</sequence>
<evidence type="ECO:0000313" key="6">
    <source>
        <dbReference type="EMBL" id="KAJ8061539.1"/>
    </source>
</evidence>
<gene>
    <name evidence="6" type="ORF">OCU04_009352</name>
</gene>
<evidence type="ECO:0000256" key="2">
    <source>
        <dbReference type="ARBA" id="ARBA00022692"/>
    </source>
</evidence>
<feature type="transmembrane region" description="Helical" evidence="5">
    <location>
        <begin position="81"/>
        <end position="101"/>
    </location>
</feature>
<evidence type="ECO:0000313" key="7">
    <source>
        <dbReference type="Proteomes" id="UP001152300"/>
    </source>
</evidence>
<dbReference type="GO" id="GO:0005628">
    <property type="term" value="C:prospore membrane"/>
    <property type="evidence" value="ECO:0007669"/>
    <property type="project" value="TreeGrafter"/>
</dbReference>
<name>A0A9X0AFR9_9HELO</name>
<reference evidence="6" key="1">
    <citation type="submission" date="2022-11" db="EMBL/GenBank/DDBJ databases">
        <title>Genome Resource of Sclerotinia nivalis Strain SnTB1, a Plant Pathogen Isolated from American Ginseng.</title>
        <authorList>
            <person name="Fan S."/>
        </authorList>
    </citation>
    <scope>NUCLEOTIDE SEQUENCE</scope>
    <source>
        <strain evidence="6">SnTB1</strain>
    </source>
</reference>
<dbReference type="InterPro" id="IPR052786">
    <property type="entry name" value="Spore_wall_assembly"/>
</dbReference>
<dbReference type="PANTHER" id="PTHR34292">
    <property type="entry name" value="OUTER SPORE WALL PROTEIN LDS1"/>
    <property type="match status" value="1"/>
</dbReference>
<comment type="subcellular location">
    <subcellularLocation>
        <location evidence="1">Membrane</location>
        <topology evidence="1">Multi-pass membrane protein</topology>
    </subcellularLocation>
</comment>
<dbReference type="GO" id="GO:0005619">
    <property type="term" value="C:ascospore wall"/>
    <property type="evidence" value="ECO:0007669"/>
    <property type="project" value="TreeGrafter"/>
</dbReference>
<keyword evidence="4 5" id="KW-0472">Membrane</keyword>
<dbReference type="PANTHER" id="PTHR34292:SF1">
    <property type="entry name" value="OUTER SPORE WALL PROTEIN RRT8"/>
    <property type="match status" value="1"/>
</dbReference>
<dbReference type="InterPro" id="IPR059112">
    <property type="entry name" value="CysZ/EI24"/>
</dbReference>
<dbReference type="EMBL" id="JAPEIS010000011">
    <property type="protein sequence ID" value="KAJ8061539.1"/>
    <property type="molecule type" value="Genomic_DNA"/>
</dbReference>
<feature type="transmembrane region" description="Helical" evidence="5">
    <location>
        <begin position="219"/>
        <end position="252"/>
    </location>
</feature>
<accession>A0A9X0AFR9</accession>
<feature type="transmembrane region" description="Helical" evidence="5">
    <location>
        <begin position="47"/>
        <end position="75"/>
    </location>
</feature>